<protein>
    <submittedName>
        <fullName evidence="1">Uncharacterized protein</fullName>
    </submittedName>
</protein>
<accession>A0A6G0I6D1</accession>
<dbReference type="InterPro" id="IPR053134">
    <property type="entry name" value="RNA-dir_DNA_polymerase"/>
</dbReference>
<name>A0A6G0I6D1_LARCR</name>
<organism evidence="1 2">
    <name type="scientific">Larimichthys crocea</name>
    <name type="common">Large yellow croaker</name>
    <name type="synonym">Pseudosciaena crocea</name>
    <dbReference type="NCBI Taxonomy" id="215358"/>
    <lineage>
        <taxon>Eukaryota</taxon>
        <taxon>Metazoa</taxon>
        <taxon>Chordata</taxon>
        <taxon>Craniata</taxon>
        <taxon>Vertebrata</taxon>
        <taxon>Euteleostomi</taxon>
        <taxon>Actinopterygii</taxon>
        <taxon>Neopterygii</taxon>
        <taxon>Teleostei</taxon>
        <taxon>Neoteleostei</taxon>
        <taxon>Acanthomorphata</taxon>
        <taxon>Eupercaria</taxon>
        <taxon>Sciaenidae</taxon>
        <taxon>Larimichthys</taxon>
    </lineage>
</organism>
<dbReference type="PANTHER" id="PTHR24559:SF435">
    <property type="entry name" value="RIBONUCLEASE H"/>
    <property type="match status" value="1"/>
</dbReference>
<dbReference type="Proteomes" id="UP000424527">
    <property type="component" value="Unassembled WGS sequence"/>
</dbReference>
<dbReference type="PANTHER" id="PTHR24559">
    <property type="entry name" value="TRANSPOSON TY3-I GAG-POL POLYPROTEIN"/>
    <property type="match status" value="1"/>
</dbReference>
<reference evidence="1 2" key="1">
    <citation type="submission" date="2019-07" db="EMBL/GenBank/DDBJ databases">
        <title>Chromosome genome assembly for large yellow croaker.</title>
        <authorList>
            <person name="Xiao S."/>
        </authorList>
    </citation>
    <scope>NUCLEOTIDE SEQUENCE [LARGE SCALE GENOMIC DNA]</scope>
    <source>
        <strain evidence="1">JMULYC20181020</strain>
        <tissue evidence="1">Muscle</tissue>
    </source>
</reference>
<dbReference type="SUPFAM" id="SSF56672">
    <property type="entry name" value="DNA/RNA polymerases"/>
    <property type="match status" value="1"/>
</dbReference>
<dbReference type="AlphaFoldDB" id="A0A6G0I6D1"/>
<dbReference type="InterPro" id="IPR043502">
    <property type="entry name" value="DNA/RNA_pol_sf"/>
</dbReference>
<comment type="caution">
    <text evidence="1">The sequence shown here is derived from an EMBL/GenBank/DDBJ whole genome shotgun (WGS) entry which is preliminary data.</text>
</comment>
<gene>
    <name evidence="1" type="ORF">D5F01_LYC15050</name>
</gene>
<sequence>MSQTTISSFLRSVLLESFFVLMSDPSQKSDITFNFSDSPVPAEWKERITKKLNSMPEVFAQNDLDFGRTDQVKHQIKLSDETPFKHRARPIHPHDLEAVRKHLQELLYAGVIRESDSSFSSPIVVVKKKNRDVCLCIDYRKLNLQTVKDAYALPNLEEAFSTLTG</sequence>
<proteinExistence type="predicted"/>
<dbReference type="EMBL" id="REGW02000014">
    <property type="protein sequence ID" value="KAE8287088.1"/>
    <property type="molecule type" value="Genomic_DNA"/>
</dbReference>
<keyword evidence="2" id="KW-1185">Reference proteome</keyword>
<evidence type="ECO:0000313" key="1">
    <source>
        <dbReference type="EMBL" id="KAE8287088.1"/>
    </source>
</evidence>
<dbReference type="Gene3D" id="3.10.10.10">
    <property type="entry name" value="HIV Type 1 Reverse Transcriptase, subunit A, domain 1"/>
    <property type="match status" value="1"/>
</dbReference>
<evidence type="ECO:0000313" key="2">
    <source>
        <dbReference type="Proteomes" id="UP000424527"/>
    </source>
</evidence>